<protein>
    <submittedName>
        <fullName evidence="4">Uncharacterized protein</fullName>
    </submittedName>
</protein>
<organism evidence="4">
    <name type="scientific">marine metagenome</name>
    <dbReference type="NCBI Taxonomy" id="408172"/>
    <lineage>
        <taxon>unclassified sequences</taxon>
        <taxon>metagenomes</taxon>
        <taxon>ecological metagenomes</taxon>
    </lineage>
</organism>
<name>A0A382UZB6_9ZZZZ</name>
<gene>
    <name evidence="4" type="ORF">METZ01_LOCUS392394</name>
</gene>
<keyword evidence="1" id="KW-0285">Flavoprotein</keyword>
<reference evidence="4" key="1">
    <citation type="submission" date="2018-05" db="EMBL/GenBank/DDBJ databases">
        <authorList>
            <person name="Lanie J.A."/>
            <person name="Ng W.-L."/>
            <person name="Kazmierczak K.M."/>
            <person name="Andrzejewski T.M."/>
            <person name="Davidsen T.M."/>
            <person name="Wayne K.J."/>
            <person name="Tettelin H."/>
            <person name="Glass J.I."/>
            <person name="Rusch D."/>
            <person name="Podicherti R."/>
            <person name="Tsui H.-C.T."/>
            <person name="Winkler M.E."/>
        </authorList>
    </citation>
    <scope>NUCLEOTIDE SEQUENCE</scope>
</reference>
<evidence type="ECO:0000256" key="1">
    <source>
        <dbReference type="ARBA" id="ARBA00022630"/>
    </source>
</evidence>
<keyword evidence="2" id="KW-0288">FMN</keyword>
<feature type="non-terminal residue" evidence="4">
    <location>
        <position position="1"/>
    </location>
</feature>
<dbReference type="Gene3D" id="3.20.20.70">
    <property type="entry name" value="Aldolase class I"/>
    <property type="match status" value="1"/>
</dbReference>
<dbReference type="AlphaFoldDB" id="A0A382UZB6"/>
<dbReference type="EMBL" id="UINC01147932">
    <property type="protein sequence ID" value="SVD39540.1"/>
    <property type="molecule type" value="Genomic_DNA"/>
</dbReference>
<dbReference type="PANTHER" id="PTHR32332">
    <property type="entry name" value="2-NITROPROPANE DIOXYGENASE"/>
    <property type="match status" value="1"/>
</dbReference>
<evidence type="ECO:0000256" key="3">
    <source>
        <dbReference type="ARBA" id="ARBA00023002"/>
    </source>
</evidence>
<accession>A0A382UZB6</accession>
<proteinExistence type="predicted"/>
<dbReference type="CDD" id="cd04730">
    <property type="entry name" value="NPD_like"/>
    <property type="match status" value="1"/>
</dbReference>
<dbReference type="SUPFAM" id="SSF51412">
    <property type="entry name" value="Inosine monophosphate dehydrogenase (IMPDH)"/>
    <property type="match status" value="1"/>
</dbReference>
<keyword evidence="3" id="KW-0560">Oxidoreductase</keyword>
<dbReference type="InterPro" id="IPR004136">
    <property type="entry name" value="NMO"/>
</dbReference>
<feature type="non-terminal residue" evidence="4">
    <location>
        <position position="289"/>
    </location>
</feature>
<dbReference type="PANTHER" id="PTHR32332:SF38">
    <property type="entry name" value="MONOOXYGENASE RV1533-RELATED"/>
    <property type="match status" value="1"/>
</dbReference>
<dbReference type="InterPro" id="IPR013785">
    <property type="entry name" value="Aldolase_TIM"/>
</dbReference>
<evidence type="ECO:0000256" key="2">
    <source>
        <dbReference type="ARBA" id="ARBA00022643"/>
    </source>
</evidence>
<sequence length="289" mass="29646">PIAGPELVAAVSNAGGLGVLGCTSMSPEQVRAVIRRTRELTDRPFGVDLILPARLDQGGTKVSDVAERIPIGHRETAARIATELGVEHPGGSAGRETGRNALGTDAEAQVQVVLEEGVPVFVGALGSPGFVVDRFHEAGAVVMSVVGNTKQAVSVVKDGADVVIAQGTEGGGHTGHVGTLALLPQVLDAVEVPVVAAGGIGDGRGLAAALVMGCEAVWVGTRFLATEEAGIAGWQKAGLVAAADQSPVISRAYTGKRFRLLPNQWTEAWEAADLDPLPMPLQPVLTELT</sequence>
<evidence type="ECO:0000313" key="4">
    <source>
        <dbReference type="EMBL" id="SVD39540.1"/>
    </source>
</evidence>
<dbReference type="Pfam" id="PF03060">
    <property type="entry name" value="NMO"/>
    <property type="match status" value="1"/>
</dbReference>
<dbReference type="GO" id="GO:0018580">
    <property type="term" value="F:nitronate monooxygenase activity"/>
    <property type="evidence" value="ECO:0007669"/>
    <property type="project" value="InterPro"/>
</dbReference>